<evidence type="ECO:0000256" key="3">
    <source>
        <dbReference type="ARBA" id="ARBA00022642"/>
    </source>
</evidence>
<evidence type="ECO:0000256" key="1">
    <source>
        <dbReference type="ARBA" id="ARBA00002324"/>
    </source>
</evidence>
<comment type="function">
    <text evidence="1 10">Catalyzes the reversible adenylation of nicotinate mononucleotide (NaMN) to nicotinic acid adenine dinucleotide (NaAD).</text>
</comment>
<dbReference type="InterPro" id="IPR014729">
    <property type="entry name" value="Rossmann-like_a/b/a_fold"/>
</dbReference>
<accession>A0A0V8GFP2</accession>
<dbReference type="GO" id="GO:0005524">
    <property type="term" value="F:ATP binding"/>
    <property type="evidence" value="ECO:0007669"/>
    <property type="project" value="UniProtKB-KW"/>
</dbReference>
<dbReference type="NCBIfam" id="TIGR00125">
    <property type="entry name" value="cyt_tran_rel"/>
    <property type="match status" value="1"/>
</dbReference>
<evidence type="ECO:0000259" key="11">
    <source>
        <dbReference type="Pfam" id="PF01467"/>
    </source>
</evidence>
<comment type="similarity">
    <text evidence="10">Belongs to the NadD family.</text>
</comment>
<comment type="caution">
    <text evidence="12">The sequence shown here is derived from an EMBL/GenBank/DDBJ whole genome shotgun (WGS) entry which is preliminary data.</text>
</comment>
<dbReference type="NCBIfam" id="TIGR00482">
    <property type="entry name" value="nicotinate (nicotinamide) nucleotide adenylyltransferase"/>
    <property type="match status" value="1"/>
</dbReference>
<evidence type="ECO:0000256" key="6">
    <source>
        <dbReference type="ARBA" id="ARBA00022741"/>
    </source>
</evidence>
<dbReference type="AlphaFoldDB" id="A0A0V8GFP2"/>
<keyword evidence="6 10" id="KW-0547">Nucleotide-binding</keyword>
<protein>
    <recommendedName>
        <fullName evidence="10">Probable nicotinate-nucleotide adenylyltransferase</fullName>
        <ecNumber evidence="10">2.7.7.18</ecNumber>
    </recommendedName>
    <alternativeName>
        <fullName evidence="10">Deamido-NAD(+) diphosphorylase</fullName>
    </alternativeName>
    <alternativeName>
        <fullName evidence="10">Deamido-NAD(+) pyrophosphorylase</fullName>
    </alternativeName>
    <alternativeName>
        <fullName evidence="10">Nicotinate mononucleotide adenylyltransferase</fullName>
        <shortName evidence="10">NaMN adenylyltransferase</shortName>
    </alternativeName>
</protein>
<dbReference type="NCBIfam" id="NF000841">
    <property type="entry name" value="PRK00071.1-4"/>
    <property type="match status" value="1"/>
</dbReference>
<dbReference type="RefSeq" id="WP_023467425.1">
    <property type="nucleotide sequence ID" value="NZ_FMYN01000002.1"/>
</dbReference>
<name>A0A0V8GFP2_9BACL</name>
<dbReference type="UniPathway" id="UPA00253">
    <property type="reaction ID" value="UER00332"/>
</dbReference>
<evidence type="ECO:0000256" key="5">
    <source>
        <dbReference type="ARBA" id="ARBA00022695"/>
    </source>
</evidence>
<evidence type="ECO:0000256" key="4">
    <source>
        <dbReference type="ARBA" id="ARBA00022679"/>
    </source>
</evidence>
<dbReference type="PANTHER" id="PTHR39321:SF3">
    <property type="entry name" value="PHOSPHOPANTETHEINE ADENYLYLTRANSFERASE"/>
    <property type="match status" value="1"/>
</dbReference>
<dbReference type="GO" id="GO:0009435">
    <property type="term" value="P:NAD+ biosynthetic process"/>
    <property type="evidence" value="ECO:0007669"/>
    <property type="project" value="UniProtKB-UniRule"/>
</dbReference>
<evidence type="ECO:0000256" key="7">
    <source>
        <dbReference type="ARBA" id="ARBA00022840"/>
    </source>
</evidence>
<dbReference type="HAMAP" id="MF_00244">
    <property type="entry name" value="NaMN_adenylyltr"/>
    <property type="match status" value="1"/>
</dbReference>
<comment type="pathway">
    <text evidence="2 10">Cofactor biosynthesis; NAD(+) biosynthesis; deamido-NAD(+) from nicotinate D-ribonucleotide: step 1/1.</text>
</comment>
<dbReference type="Proteomes" id="UP000053797">
    <property type="component" value="Unassembled WGS sequence"/>
</dbReference>
<keyword evidence="5 10" id="KW-0548">Nucleotidyltransferase</keyword>
<comment type="catalytic activity">
    <reaction evidence="9 10">
        <text>nicotinate beta-D-ribonucleotide + ATP + H(+) = deamido-NAD(+) + diphosphate</text>
        <dbReference type="Rhea" id="RHEA:22860"/>
        <dbReference type="ChEBI" id="CHEBI:15378"/>
        <dbReference type="ChEBI" id="CHEBI:30616"/>
        <dbReference type="ChEBI" id="CHEBI:33019"/>
        <dbReference type="ChEBI" id="CHEBI:57502"/>
        <dbReference type="ChEBI" id="CHEBI:58437"/>
        <dbReference type="EC" id="2.7.7.18"/>
    </reaction>
</comment>
<evidence type="ECO:0000313" key="12">
    <source>
        <dbReference type="EMBL" id="KSU49102.1"/>
    </source>
</evidence>
<dbReference type="NCBIfam" id="NF000840">
    <property type="entry name" value="PRK00071.1-3"/>
    <property type="match status" value="1"/>
</dbReference>
<dbReference type="CDD" id="cd02165">
    <property type="entry name" value="NMNAT"/>
    <property type="match status" value="1"/>
</dbReference>
<keyword evidence="7 10" id="KW-0067">ATP-binding</keyword>
<dbReference type="OrthoDB" id="5295945at2"/>
<evidence type="ECO:0000256" key="10">
    <source>
        <dbReference type="HAMAP-Rule" id="MF_00244"/>
    </source>
</evidence>
<feature type="domain" description="Cytidyltransferase-like" evidence="11">
    <location>
        <begin position="5"/>
        <end position="162"/>
    </location>
</feature>
<keyword evidence="4 10" id="KW-0808">Transferase</keyword>
<organism evidence="12 13">
    <name type="scientific">Exiguobacterium indicum</name>
    <dbReference type="NCBI Taxonomy" id="296995"/>
    <lineage>
        <taxon>Bacteria</taxon>
        <taxon>Bacillati</taxon>
        <taxon>Bacillota</taxon>
        <taxon>Bacilli</taxon>
        <taxon>Bacillales</taxon>
        <taxon>Bacillales Family XII. Incertae Sedis</taxon>
        <taxon>Exiguobacterium</taxon>
    </lineage>
</organism>
<dbReference type="GeneID" id="90835943"/>
<dbReference type="Pfam" id="PF01467">
    <property type="entry name" value="CTP_transf_like"/>
    <property type="match status" value="1"/>
</dbReference>
<gene>
    <name evidence="10" type="primary">nadD</name>
    <name evidence="12" type="ORF">AS033_06925</name>
</gene>
<proteinExistence type="inferred from homology"/>
<dbReference type="SUPFAM" id="SSF52374">
    <property type="entry name" value="Nucleotidylyl transferase"/>
    <property type="match status" value="1"/>
</dbReference>
<dbReference type="GO" id="GO:0004515">
    <property type="term" value="F:nicotinate-nucleotide adenylyltransferase activity"/>
    <property type="evidence" value="ECO:0007669"/>
    <property type="project" value="UniProtKB-UniRule"/>
</dbReference>
<reference evidence="12 13" key="1">
    <citation type="journal article" date="2015" name="Int. J. Syst. Evol. Microbiol.">
        <title>Exiguobacterium enclense sp. nov., isolated from sediment.</title>
        <authorList>
            <person name="Dastager S.G."/>
            <person name="Mawlankar R."/>
            <person name="Sonalkar V.V."/>
            <person name="Thorat M.N."/>
            <person name="Mual P."/>
            <person name="Verma A."/>
            <person name="Krishnamurthi S."/>
            <person name="Tang S.K."/>
            <person name="Li W.J."/>
        </authorList>
    </citation>
    <scope>NUCLEOTIDE SEQUENCE [LARGE SCALE GENOMIC DNA]</scope>
    <source>
        <strain evidence="12 13">NIO-1109</strain>
    </source>
</reference>
<dbReference type="EC" id="2.7.7.18" evidence="10"/>
<evidence type="ECO:0000256" key="9">
    <source>
        <dbReference type="ARBA" id="ARBA00048721"/>
    </source>
</evidence>
<sequence length="189" mass="21627">MKIGLMGGTFDPPHIGHLLIAEQAQEQLELDAVWFVPANVPPHKQRTVTDATKRLRLVEEAIALNPAFSVSAIEFEREEPSYTYDTIRALKHRYPEHEFLFLVGADSLVSLDTWYQAERLYKEVVFGAVARPGSRYLIPRGARVKAVDMPLLEISSTDIRQRVARGRSIRYLVPEAVRQRIEEWNLYAP</sequence>
<evidence type="ECO:0000313" key="13">
    <source>
        <dbReference type="Proteomes" id="UP000053797"/>
    </source>
</evidence>
<evidence type="ECO:0000256" key="2">
    <source>
        <dbReference type="ARBA" id="ARBA00005019"/>
    </source>
</evidence>
<dbReference type="InterPro" id="IPR005248">
    <property type="entry name" value="NadD/NMNAT"/>
</dbReference>
<dbReference type="EMBL" id="LNQL01000002">
    <property type="protein sequence ID" value="KSU49102.1"/>
    <property type="molecule type" value="Genomic_DNA"/>
</dbReference>
<evidence type="ECO:0000256" key="8">
    <source>
        <dbReference type="ARBA" id="ARBA00023027"/>
    </source>
</evidence>
<dbReference type="InterPro" id="IPR004821">
    <property type="entry name" value="Cyt_trans-like"/>
</dbReference>
<dbReference type="PANTHER" id="PTHR39321">
    <property type="entry name" value="NICOTINATE-NUCLEOTIDE ADENYLYLTRANSFERASE-RELATED"/>
    <property type="match status" value="1"/>
</dbReference>
<keyword evidence="3 10" id="KW-0662">Pyridine nucleotide biosynthesis</keyword>
<keyword evidence="8 10" id="KW-0520">NAD</keyword>
<dbReference type="Gene3D" id="3.40.50.620">
    <property type="entry name" value="HUPs"/>
    <property type="match status" value="1"/>
</dbReference>